<gene>
    <name evidence="6" type="ORF">GGQ86_005079</name>
    <name evidence="5" type="ORF">XFLAVUS301_48250</name>
</gene>
<dbReference type="SUPFAM" id="SSF52540">
    <property type="entry name" value="P-loop containing nucleoside triphosphate hydrolases"/>
    <property type="match status" value="1"/>
</dbReference>
<dbReference type="Pfam" id="PF00501">
    <property type="entry name" value="AMP-binding"/>
    <property type="match status" value="1"/>
</dbReference>
<dbReference type="InterPro" id="IPR032823">
    <property type="entry name" value="BCA_ABC_TP_C"/>
</dbReference>
<keyword evidence="3" id="KW-0067">ATP-binding</keyword>
<dbReference type="GeneID" id="95766218"/>
<keyword evidence="8" id="KW-1185">Reference proteome</keyword>
<sequence>MNRAFDHASGAAERADPCPPDTLPGALIAAARRHAARPALRHKVGGIWRTWTFADYLARTAAMTRLLDGAGFTGEGLLVTVGENRPELYAAALAAQGLGAAVMPVGPEFLRRFGAPAADPALVLCENEEAARAWRTASRSPAIVLRLDECAPSPDAAQDEAVAWHAWRTAMVEGSRTALILHTAGVDGPPRPVALTHRRLFDAGTAVISRLQLSPSDRLMAFLPVSGIADAAGSLVQPLLSGCSVHCVEGPASFPNDLKEVAPTVLAAPARVFELLVRDAGVRLSAGGPLVRALARASEKRLPGTGLAFGAPLRNTLGLGACRLAFVTSGILDPTTAGRLASYVVPLDGDLALADDGSLRSRSGASADDTHPLRSVEAMLRGEAVIDRARVARVPGGLRARIALAPSAADAEDTATAQSHASAAVEQVNARLAREFPGTSLAIRAFDLATDGFGPQELTLEGEVRDAPFAPAGRETQARPTERAVRSRGAVLMQVSGVAVAFGGVKALTDVSLAIHEGEILSIIGPNGAGKTSLLNVINGVYHPRSGTITFAGKERARMRPAFAARSGIGRTFQHVSLFKAMNVIDNVLVGRAARFEGSLLGKLLRLPSTSAEERREREAAERILAFLELEHLRKAPVASLPYGIQKRVELARALATEPRLLLLDEPMAGMTHEEKRDMCGFIRRVNESFGTTILIIEHDIGVVMGLSDRVAVLNYGRKIADGTPDVVRADPQVIAAYLGSAALGEAA</sequence>
<dbReference type="SMART" id="SM00382">
    <property type="entry name" value="AAA"/>
    <property type="match status" value="1"/>
</dbReference>
<evidence type="ECO:0000259" key="4">
    <source>
        <dbReference type="PROSITE" id="PS50893"/>
    </source>
</evidence>
<evidence type="ECO:0000313" key="6">
    <source>
        <dbReference type="EMBL" id="MDR6336576.1"/>
    </source>
</evidence>
<evidence type="ECO:0000313" key="7">
    <source>
        <dbReference type="Proteomes" id="UP001144397"/>
    </source>
</evidence>
<reference evidence="5" key="1">
    <citation type="submission" date="2022-12" db="EMBL/GenBank/DDBJ databases">
        <title>Reference genome sequencing for broad-spectrum identification of bacterial and archaeal isolates by mass spectrometry.</title>
        <authorList>
            <person name="Sekiguchi Y."/>
            <person name="Tourlousse D.M."/>
        </authorList>
    </citation>
    <scope>NUCLEOTIDE SEQUENCE</scope>
    <source>
        <strain evidence="5">301</strain>
    </source>
</reference>
<evidence type="ECO:0000313" key="5">
    <source>
        <dbReference type="EMBL" id="GLI25151.1"/>
    </source>
</evidence>
<dbReference type="EMBL" id="JAVDPY010000013">
    <property type="protein sequence ID" value="MDR6336576.1"/>
    <property type="molecule type" value="Genomic_DNA"/>
</dbReference>
<dbReference type="Gene3D" id="3.40.50.300">
    <property type="entry name" value="P-loop containing nucleotide triphosphate hydrolases"/>
    <property type="match status" value="1"/>
</dbReference>
<evidence type="ECO:0000256" key="3">
    <source>
        <dbReference type="ARBA" id="ARBA00022840"/>
    </source>
</evidence>
<name>A0A9W6CM94_XANFL</name>
<keyword evidence="1" id="KW-0813">Transport</keyword>
<dbReference type="PANTHER" id="PTHR45772">
    <property type="entry name" value="CONSERVED COMPONENT OF ABC TRANSPORTER FOR NATURAL AMINO ACIDS-RELATED"/>
    <property type="match status" value="1"/>
</dbReference>
<dbReference type="InterPro" id="IPR042099">
    <property type="entry name" value="ANL_N_sf"/>
</dbReference>
<dbReference type="InterPro" id="IPR027417">
    <property type="entry name" value="P-loop_NTPase"/>
</dbReference>
<dbReference type="AlphaFoldDB" id="A0A9W6CM94"/>
<dbReference type="PROSITE" id="PS50893">
    <property type="entry name" value="ABC_TRANSPORTER_2"/>
    <property type="match status" value="1"/>
</dbReference>
<dbReference type="Pfam" id="PF00005">
    <property type="entry name" value="ABC_tran"/>
    <property type="match status" value="1"/>
</dbReference>
<comment type="caution">
    <text evidence="5">The sequence shown here is derived from an EMBL/GenBank/DDBJ whole genome shotgun (WGS) entry which is preliminary data.</text>
</comment>
<dbReference type="GO" id="GO:0005524">
    <property type="term" value="F:ATP binding"/>
    <property type="evidence" value="ECO:0007669"/>
    <property type="project" value="UniProtKB-KW"/>
</dbReference>
<reference evidence="6 8" key="2">
    <citation type="submission" date="2023-07" db="EMBL/GenBank/DDBJ databases">
        <title>Genomic Encyclopedia of Type Strains, Phase IV (KMG-IV): sequencing the most valuable type-strain genomes for metagenomic binning, comparative biology and taxonomic classification.</title>
        <authorList>
            <person name="Goeker M."/>
        </authorList>
    </citation>
    <scope>NUCLEOTIDE SEQUENCE [LARGE SCALE GENOMIC DNA]</scope>
    <source>
        <strain evidence="6 8">DSM 338</strain>
    </source>
</reference>
<evidence type="ECO:0000313" key="8">
    <source>
        <dbReference type="Proteomes" id="UP001245370"/>
    </source>
</evidence>
<dbReference type="Proteomes" id="UP001144397">
    <property type="component" value="Unassembled WGS sequence"/>
</dbReference>
<feature type="domain" description="ABC transporter" evidence="4">
    <location>
        <begin position="493"/>
        <end position="741"/>
    </location>
</feature>
<dbReference type="PANTHER" id="PTHR45772:SF1">
    <property type="entry name" value="ABC TRANSPORTER ATP-BINDING PROTEIN"/>
    <property type="match status" value="1"/>
</dbReference>
<dbReference type="InterPro" id="IPR000873">
    <property type="entry name" value="AMP-dep_synth/lig_dom"/>
</dbReference>
<dbReference type="InterPro" id="IPR003439">
    <property type="entry name" value="ABC_transporter-like_ATP-bd"/>
</dbReference>
<organism evidence="5 7">
    <name type="scientific">Xanthobacter flavus</name>
    <dbReference type="NCBI Taxonomy" id="281"/>
    <lineage>
        <taxon>Bacteria</taxon>
        <taxon>Pseudomonadati</taxon>
        <taxon>Pseudomonadota</taxon>
        <taxon>Alphaproteobacteria</taxon>
        <taxon>Hyphomicrobiales</taxon>
        <taxon>Xanthobacteraceae</taxon>
        <taxon>Xanthobacter</taxon>
    </lineage>
</organism>
<accession>A0A9W6CM94</accession>
<dbReference type="InterPro" id="IPR051120">
    <property type="entry name" value="ABC_AA/LPS_Transport"/>
</dbReference>
<dbReference type="RefSeq" id="WP_309298300.1">
    <property type="nucleotide sequence ID" value="NZ_BSDO01000011.1"/>
</dbReference>
<dbReference type="Proteomes" id="UP001245370">
    <property type="component" value="Unassembled WGS sequence"/>
</dbReference>
<protein>
    <submittedName>
        <fullName evidence="6">ABC-type branched-subunit amino acid transport system ATPase component</fullName>
    </submittedName>
</protein>
<dbReference type="Pfam" id="PF12399">
    <property type="entry name" value="BCA_ABC_TP_C"/>
    <property type="match status" value="1"/>
</dbReference>
<dbReference type="InterPro" id="IPR003593">
    <property type="entry name" value="AAA+_ATPase"/>
</dbReference>
<dbReference type="GO" id="GO:0005886">
    <property type="term" value="C:plasma membrane"/>
    <property type="evidence" value="ECO:0007669"/>
    <property type="project" value="TreeGrafter"/>
</dbReference>
<dbReference type="CDD" id="cd03219">
    <property type="entry name" value="ABC_Mj1267_LivG_branched"/>
    <property type="match status" value="1"/>
</dbReference>
<evidence type="ECO:0000256" key="1">
    <source>
        <dbReference type="ARBA" id="ARBA00022448"/>
    </source>
</evidence>
<dbReference type="EMBL" id="BSDO01000011">
    <property type="protein sequence ID" value="GLI25151.1"/>
    <property type="molecule type" value="Genomic_DNA"/>
</dbReference>
<dbReference type="Gene3D" id="3.40.50.12780">
    <property type="entry name" value="N-terminal domain of ligase-like"/>
    <property type="match status" value="1"/>
</dbReference>
<dbReference type="FunFam" id="3.40.50.300:FF:000421">
    <property type="entry name" value="Branched-chain amino acid ABC transporter ATP-binding protein"/>
    <property type="match status" value="1"/>
</dbReference>
<dbReference type="SUPFAM" id="SSF56801">
    <property type="entry name" value="Acetyl-CoA synthetase-like"/>
    <property type="match status" value="1"/>
</dbReference>
<proteinExistence type="predicted"/>
<evidence type="ECO:0000256" key="2">
    <source>
        <dbReference type="ARBA" id="ARBA00022741"/>
    </source>
</evidence>
<keyword evidence="2" id="KW-0547">Nucleotide-binding</keyword>
<dbReference type="GO" id="GO:0016887">
    <property type="term" value="F:ATP hydrolysis activity"/>
    <property type="evidence" value="ECO:0007669"/>
    <property type="project" value="InterPro"/>
</dbReference>